<sequence length="787" mass="86013">MEWQSRRVTLDITIEIDGVRMNLPTPPLPKPFWLDQIKHQGVAAFNPDSTYQVFRNVKDFGAKGNGKADDTAAINNAISAGGRCEPGKCNSSTITPAIVYFPPGTYLVSSSIIDYYYTQLIGNPNTMPILKATKEFKGFGIIDGDRYGANGLEFVSTNVFYRQVRNFVFHMTEVPATTLMTGIHWPTSQATSLQNCIFLMSEASGTQHQGMFIESGSGGFLSDLEFYGGNYGLSVGNQQFTMRNIKFANCVTAINQFWSWGWTYMGIGINNCTTGLNMSNGGAVAQAVGSVTFIDSVIENTKYGIITAHNDTSLPLTAGSLVLENLKFRHVETVVLGSQGPIVPGNVEKITAWGQGHQCTPDGIFRIQDNIKPIARPASLTKDRDYYTRSKPQYGDVPPSKFISVRAEGAKGDGQTDDTLALKRVFHKAAAKDLIVFIDAGTYKVTNTIHIPGNSKIVGEAYPVILGYGSLFSLPGAPRPIIEVGRTREKGTVELSDFIVSTQGATAGAILIQWNIASPPYAPSGMWDVHTRIGGFKGSRLSVKECPAAGNLSVINEDCLAAFASMYISPSGSGLYMENVWLWIADHDLDDGNQNRITVHAGRGLYSESREGNIWLVGTSSEHHVLYQYQLSNTKNVFASQLQTETAYYQPNSKAAHPVAPLRQWNDPIFPELCHISEASCHSGWGLRVLDSIDVSIYGAGLYSFFNNYSTECSKDNKNPKCQARIFGVDGRCASNINIYNLNTIGSQEMITRDGKVVASAKGNENVYPNTIAIFRSGEGFPREDLK</sequence>
<evidence type="ECO:0000313" key="3">
    <source>
        <dbReference type="Proteomes" id="UP000824998"/>
    </source>
</evidence>
<dbReference type="Proteomes" id="UP000824998">
    <property type="component" value="Unassembled WGS sequence"/>
</dbReference>
<accession>A0A9P7Y8A6</accession>
<name>A0A9P7Y8A6_9HELO</name>
<proteinExistence type="predicted"/>
<dbReference type="FunFam" id="2.160.20.10:FF:000023">
    <property type="entry name" value="Exo-beta-1,3-glucanase Exg0"/>
    <property type="match status" value="1"/>
</dbReference>
<gene>
    <name evidence="2" type="ORF">BJ875DRAFT_537998</name>
</gene>
<dbReference type="GO" id="GO:0004650">
    <property type="term" value="F:polygalacturonase activity"/>
    <property type="evidence" value="ECO:0007669"/>
    <property type="project" value="InterPro"/>
</dbReference>
<keyword evidence="2" id="KW-0378">Hydrolase</keyword>
<dbReference type="InterPro" id="IPR039279">
    <property type="entry name" value="QRT3-like"/>
</dbReference>
<organism evidence="2 3">
    <name type="scientific">Amylocarpus encephaloides</name>
    <dbReference type="NCBI Taxonomy" id="45428"/>
    <lineage>
        <taxon>Eukaryota</taxon>
        <taxon>Fungi</taxon>
        <taxon>Dikarya</taxon>
        <taxon>Ascomycota</taxon>
        <taxon>Pezizomycotina</taxon>
        <taxon>Leotiomycetes</taxon>
        <taxon>Helotiales</taxon>
        <taxon>Helotiales incertae sedis</taxon>
        <taxon>Amylocarpus</taxon>
    </lineage>
</organism>
<protein>
    <submittedName>
        <fullName evidence="2">Glycoside hydrolase family 55 protein</fullName>
    </submittedName>
</protein>
<dbReference type="OrthoDB" id="1046782at2759"/>
<keyword evidence="3" id="KW-1185">Reference proteome</keyword>
<dbReference type="EMBL" id="MU251846">
    <property type="protein sequence ID" value="KAG9228891.1"/>
    <property type="molecule type" value="Genomic_DNA"/>
</dbReference>
<dbReference type="PANTHER" id="PTHR33928:SF2">
    <property type="entry name" value="PECTATE LYASE SUPERFAMILY PROTEIN DOMAIN-CONTAINING PROTEIN-RELATED"/>
    <property type="match status" value="1"/>
</dbReference>
<dbReference type="Pfam" id="PF12708">
    <property type="entry name" value="Pect-lyase_RHGA_epim"/>
    <property type="match status" value="2"/>
</dbReference>
<feature type="domain" description="Rhamnogalacturonase A/B/Epimerase-like pectate lyase" evidence="1">
    <location>
        <begin position="402"/>
        <end position="466"/>
    </location>
</feature>
<dbReference type="AlphaFoldDB" id="A0A9P7Y8A6"/>
<dbReference type="PANTHER" id="PTHR33928">
    <property type="entry name" value="POLYGALACTURONASE QRT3"/>
    <property type="match status" value="1"/>
</dbReference>
<dbReference type="CDD" id="cd23668">
    <property type="entry name" value="GH55_beta13glucanase-like"/>
    <property type="match status" value="1"/>
</dbReference>
<dbReference type="Gene3D" id="2.160.20.10">
    <property type="entry name" value="Single-stranded right-handed beta-helix, Pectin lyase-like"/>
    <property type="match status" value="2"/>
</dbReference>
<evidence type="ECO:0000313" key="2">
    <source>
        <dbReference type="EMBL" id="KAG9228891.1"/>
    </source>
</evidence>
<dbReference type="SUPFAM" id="SSF51126">
    <property type="entry name" value="Pectin lyase-like"/>
    <property type="match status" value="2"/>
</dbReference>
<comment type="caution">
    <text evidence="2">The sequence shown here is derived from an EMBL/GenBank/DDBJ whole genome shotgun (WGS) entry which is preliminary data.</text>
</comment>
<feature type="domain" description="Rhamnogalacturonase A/B/Epimerase-like pectate lyase" evidence="1">
    <location>
        <begin position="54"/>
        <end position="277"/>
    </location>
</feature>
<dbReference type="InterPro" id="IPR012334">
    <property type="entry name" value="Pectin_lyas_fold"/>
</dbReference>
<reference evidence="2" key="1">
    <citation type="journal article" date="2021" name="IMA Fungus">
        <title>Genomic characterization of three marine fungi, including Emericellopsis atlantica sp. nov. with signatures of a generalist lifestyle and marine biomass degradation.</title>
        <authorList>
            <person name="Hagestad O.C."/>
            <person name="Hou L."/>
            <person name="Andersen J.H."/>
            <person name="Hansen E.H."/>
            <person name="Altermark B."/>
            <person name="Li C."/>
            <person name="Kuhnert E."/>
            <person name="Cox R.J."/>
            <person name="Crous P.W."/>
            <person name="Spatafora J.W."/>
            <person name="Lail K."/>
            <person name="Amirebrahimi M."/>
            <person name="Lipzen A."/>
            <person name="Pangilinan J."/>
            <person name="Andreopoulos W."/>
            <person name="Hayes R.D."/>
            <person name="Ng V."/>
            <person name="Grigoriev I.V."/>
            <person name="Jackson S.A."/>
            <person name="Sutton T.D.S."/>
            <person name="Dobson A.D.W."/>
            <person name="Rama T."/>
        </authorList>
    </citation>
    <scope>NUCLEOTIDE SEQUENCE</scope>
    <source>
        <strain evidence="2">TRa018bII</strain>
    </source>
</reference>
<dbReference type="InterPro" id="IPR024535">
    <property type="entry name" value="RHGA/B-epi-like_pectate_lyase"/>
</dbReference>
<evidence type="ECO:0000259" key="1">
    <source>
        <dbReference type="Pfam" id="PF12708"/>
    </source>
</evidence>
<dbReference type="InterPro" id="IPR011050">
    <property type="entry name" value="Pectin_lyase_fold/virulence"/>
</dbReference>